<dbReference type="GO" id="GO:0005886">
    <property type="term" value="C:plasma membrane"/>
    <property type="evidence" value="ECO:0007669"/>
    <property type="project" value="UniProtKB-SubCell"/>
</dbReference>
<keyword evidence="4 6" id="KW-1133">Transmembrane helix</keyword>
<dbReference type="Proteomes" id="UP000187550">
    <property type="component" value="Unassembled WGS sequence"/>
</dbReference>
<feature type="transmembrane region" description="Helical" evidence="6">
    <location>
        <begin position="247"/>
        <end position="266"/>
    </location>
</feature>
<evidence type="ECO:0000259" key="7">
    <source>
        <dbReference type="Pfam" id="PF05425"/>
    </source>
</evidence>
<evidence type="ECO:0000313" key="9">
    <source>
        <dbReference type="Proteomes" id="UP000187550"/>
    </source>
</evidence>
<feature type="transmembrane region" description="Helical" evidence="6">
    <location>
        <begin position="84"/>
        <end position="102"/>
    </location>
</feature>
<feature type="transmembrane region" description="Helical" evidence="6">
    <location>
        <begin position="170"/>
        <end position="195"/>
    </location>
</feature>
<dbReference type="AlphaFoldDB" id="A0A1U7PNL8"/>
<accession>A0A1U7PNL8</accession>
<evidence type="ECO:0000313" key="8">
    <source>
        <dbReference type="EMBL" id="SIT75186.1"/>
    </source>
</evidence>
<protein>
    <submittedName>
        <fullName evidence="8">Putative copper resistance protein D</fullName>
    </submittedName>
</protein>
<feature type="domain" description="Copper resistance protein D" evidence="7">
    <location>
        <begin position="170"/>
        <end position="259"/>
    </location>
</feature>
<keyword evidence="5 6" id="KW-0472">Membrane</keyword>
<evidence type="ECO:0000256" key="4">
    <source>
        <dbReference type="ARBA" id="ARBA00022989"/>
    </source>
</evidence>
<evidence type="ECO:0000256" key="1">
    <source>
        <dbReference type="ARBA" id="ARBA00004651"/>
    </source>
</evidence>
<name>A0A1U7PNL8_9BACI</name>
<feature type="transmembrane region" description="Helical" evidence="6">
    <location>
        <begin position="109"/>
        <end position="125"/>
    </location>
</feature>
<dbReference type="PANTHER" id="PTHR34820:SF4">
    <property type="entry name" value="INNER MEMBRANE PROTEIN YEBZ"/>
    <property type="match status" value="1"/>
</dbReference>
<sequence>MTAFTALSDFLLYIVMALVAGSVALRFAPGHKGREAALPPAVSSLLCIAVPILAAAPVVQLAFLLSPEGQRMRAFVDIAKGFRAGHSFLFVAAAAILLLMAIRFGASRWIQAALMIAAFSAVAYGSHSATIHETAGFIAHAVHLTLLSAWAGIVLLIAWRPGTVPDWRGFLKWFTPLAGSFMAIIIGTGIFLMLLVMNADEYAASWILPYGQMLLLKHLGIVPLLAAAGINAFLANKDHPPAGWLRLESLMLLLVLLFTSFMSKMAPPHDLDKTFAAEGQAPLTKWMTGPVDSPLQAHFTLQADGIAALFMAVLFLILIPLAERRSLPGWTGVAAGIGFIAAAYLGLMMTISF</sequence>
<gene>
    <name evidence="8" type="ORF">SAMN05428946_1141</name>
</gene>
<feature type="transmembrane region" description="Helical" evidence="6">
    <location>
        <begin position="137"/>
        <end position="158"/>
    </location>
</feature>
<dbReference type="RefSeq" id="WP_076757345.1">
    <property type="nucleotide sequence ID" value="NZ_FTPL01000001.1"/>
</dbReference>
<reference evidence="9" key="1">
    <citation type="submission" date="2017-01" db="EMBL/GenBank/DDBJ databases">
        <authorList>
            <person name="Varghese N."/>
            <person name="Submissions S."/>
        </authorList>
    </citation>
    <scope>NUCLEOTIDE SEQUENCE [LARGE SCALE GENOMIC DNA]</scope>
    <source>
        <strain evidence="9">MNA4</strain>
    </source>
</reference>
<dbReference type="GO" id="GO:0006825">
    <property type="term" value="P:copper ion transport"/>
    <property type="evidence" value="ECO:0007669"/>
    <property type="project" value="InterPro"/>
</dbReference>
<feature type="transmembrane region" description="Helical" evidence="6">
    <location>
        <begin position="305"/>
        <end position="322"/>
    </location>
</feature>
<feature type="transmembrane region" description="Helical" evidence="6">
    <location>
        <begin position="40"/>
        <end position="64"/>
    </location>
</feature>
<dbReference type="PANTHER" id="PTHR34820">
    <property type="entry name" value="INNER MEMBRANE PROTEIN YEBZ"/>
    <property type="match status" value="1"/>
</dbReference>
<keyword evidence="9" id="KW-1185">Reference proteome</keyword>
<feature type="transmembrane region" description="Helical" evidence="6">
    <location>
        <begin position="6"/>
        <end position="28"/>
    </location>
</feature>
<dbReference type="STRING" id="550447.SAMN05428946_1141"/>
<keyword evidence="3 6" id="KW-0812">Transmembrane</keyword>
<evidence type="ECO:0000256" key="2">
    <source>
        <dbReference type="ARBA" id="ARBA00022475"/>
    </source>
</evidence>
<evidence type="ECO:0000256" key="3">
    <source>
        <dbReference type="ARBA" id="ARBA00022692"/>
    </source>
</evidence>
<feature type="transmembrane region" description="Helical" evidence="6">
    <location>
        <begin position="329"/>
        <end position="351"/>
    </location>
</feature>
<keyword evidence="2" id="KW-1003">Cell membrane</keyword>
<comment type="subcellular location">
    <subcellularLocation>
        <location evidence="1">Cell membrane</location>
        <topology evidence="1">Multi-pass membrane protein</topology>
    </subcellularLocation>
</comment>
<dbReference type="OrthoDB" id="2387346at2"/>
<organism evidence="8 9">
    <name type="scientific">Edaphobacillus lindanitolerans</name>
    <dbReference type="NCBI Taxonomy" id="550447"/>
    <lineage>
        <taxon>Bacteria</taxon>
        <taxon>Bacillati</taxon>
        <taxon>Bacillota</taxon>
        <taxon>Bacilli</taxon>
        <taxon>Bacillales</taxon>
        <taxon>Bacillaceae</taxon>
        <taxon>Edaphobacillus</taxon>
    </lineage>
</organism>
<dbReference type="EMBL" id="FTPL01000001">
    <property type="protein sequence ID" value="SIT75186.1"/>
    <property type="molecule type" value="Genomic_DNA"/>
</dbReference>
<feature type="transmembrane region" description="Helical" evidence="6">
    <location>
        <begin position="215"/>
        <end position="235"/>
    </location>
</feature>
<dbReference type="InterPro" id="IPR008457">
    <property type="entry name" value="Cu-R_CopD_dom"/>
</dbReference>
<proteinExistence type="predicted"/>
<dbReference type="Pfam" id="PF05425">
    <property type="entry name" value="CopD"/>
    <property type="match status" value="1"/>
</dbReference>
<dbReference type="InterPro" id="IPR032694">
    <property type="entry name" value="CopC/D"/>
</dbReference>
<evidence type="ECO:0000256" key="5">
    <source>
        <dbReference type="ARBA" id="ARBA00023136"/>
    </source>
</evidence>
<evidence type="ECO:0000256" key="6">
    <source>
        <dbReference type="SAM" id="Phobius"/>
    </source>
</evidence>